<comment type="caution">
    <text evidence="2">The sequence shown here is derived from an EMBL/GenBank/DDBJ whole genome shotgun (WGS) entry which is preliminary data.</text>
</comment>
<dbReference type="Pfam" id="PF18962">
    <property type="entry name" value="Por_Secre_tail"/>
    <property type="match status" value="1"/>
</dbReference>
<dbReference type="EMBL" id="VKKY01000002">
    <property type="protein sequence ID" value="KAA3437724.1"/>
    <property type="molecule type" value="Genomic_DNA"/>
</dbReference>
<dbReference type="NCBIfam" id="TIGR04183">
    <property type="entry name" value="Por_Secre_tail"/>
    <property type="match status" value="1"/>
</dbReference>
<evidence type="ECO:0000313" key="3">
    <source>
        <dbReference type="Proteomes" id="UP000324133"/>
    </source>
</evidence>
<feature type="domain" description="Secretion system C-terminal sorting" evidence="1">
    <location>
        <begin position="1104"/>
        <end position="1175"/>
    </location>
</feature>
<name>A0A5B6TEB2_9BACT</name>
<dbReference type="AlphaFoldDB" id="A0A5B6TEB2"/>
<dbReference type="RefSeq" id="WP_149090787.1">
    <property type="nucleotide sequence ID" value="NZ_VKKY01000002.1"/>
</dbReference>
<proteinExistence type="predicted"/>
<protein>
    <submittedName>
        <fullName evidence="2">T9SS type A sorting domain-containing protein</fullName>
    </submittedName>
</protein>
<gene>
    <name evidence="2" type="ORF">FOA19_10500</name>
</gene>
<dbReference type="InterPro" id="IPR013783">
    <property type="entry name" value="Ig-like_fold"/>
</dbReference>
<keyword evidence="3" id="KW-1185">Reference proteome</keyword>
<dbReference type="Proteomes" id="UP000324133">
    <property type="component" value="Unassembled WGS sequence"/>
</dbReference>
<organism evidence="2 3">
    <name type="scientific">Rufibacter hautae</name>
    <dbReference type="NCBI Taxonomy" id="2595005"/>
    <lineage>
        <taxon>Bacteria</taxon>
        <taxon>Pseudomonadati</taxon>
        <taxon>Bacteroidota</taxon>
        <taxon>Cytophagia</taxon>
        <taxon>Cytophagales</taxon>
        <taxon>Hymenobacteraceae</taxon>
        <taxon>Rufibacter</taxon>
    </lineage>
</organism>
<dbReference type="InterPro" id="IPR026444">
    <property type="entry name" value="Secre_tail"/>
</dbReference>
<dbReference type="Gene3D" id="2.60.40.10">
    <property type="entry name" value="Immunoglobulins"/>
    <property type="match status" value="1"/>
</dbReference>
<accession>A0A5B6TEB2</accession>
<reference evidence="2 3" key="1">
    <citation type="submission" date="2019-07" db="EMBL/GenBank/DDBJ databases">
        <title>Rufibacter sp. nov., isolated from lake sediment.</title>
        <authorList>
            <person name="Qu J.-H."/>
        </authorList>
    </citation>
    <scope>NUCLEOTIDE SEQUENCE [LARGE SCALE GENOMIC DNA]</scope>
    <source>
        <strain evidence="2 3">NBS58-1</strain>
    </source>
</reference>
<evidence type="ECO:0000313" key="2">
    <source>
        <dbReference type="EMBL" id="KAA3437724.1"/>
    </source>
</evidence>
<dbReference type="OrthoDB" id="863479at2"/>
<evidence type="ECO:0000259" key="1">
    <source>
        <dbReference type="Pfam" id="PF18962"/>
    </source>
</evidence>
<sequence>MDTLSISRKDNHNFKVWMLLWAFSIFGYLPAFAQSTVTYTAGDYRTTTAGSLGQTAGTSLLEQLTAQGVWVPATYPLPTTATLYIEHPTQLSGTLQVTNLTLNAQKTLTIPAGAKLIATTKLALAPSAELLQEGEIENRGLLQLQSNSRLIIKSLTYRASSLIWSGTEEMDATSEVRIEAAAANALLFSGSHLSAQAHGFWFGRLTLAPTQAGSQWQLTDANAPLAAQAFHATIPATSSLVLLGASNLSLQFGQDVSLTGGAYYLQNQSSGTGIVNVAGHLALQGATLALNQTSNATVTSILDLKGNLLVDAASVINNSSTVSTSSSGIRFSGTNWQTLQATGPINHVSLVAKAGAMVRLGQHLRLNPSNSVYAGTFTVENGAALDFGVDANNTGYQVQGQGYFNLNQGGTLYITSAQGINTTGATGNVVVTESRRTFHNLATFIYNAKIPQQTGNAFIATASGKIVVMDNPTSVTITKNIGISSSKTQYPTGGRLEIKQGTLISTASTDITGTGALVMSGGTYQIGTLNVSMVPQLSGTYTLTNGTIELTGAGAQTLRGDTYNNVTVGGSNDAKTISSTTTINQNLTILPNAVFDISNKTLKGEGGLTMTGGLFRTSKTSNTLPELTGKNMPYNITGGTIEFYGSINGQSQSIRGTYGNSQKVTYNNLLLTATETNTMNDLGNHLLTANFDVTGTLTVKAPAALQMATNRAVGGTGNFIVEDGATLLYGSPQGIKMTGTGTSDGNVRVSGTRSFSPNANYGFIGNSEMVSGDALPSTVQNLLVAKTNGSGVTLSKNVTVSGVFTMRSSLFKTEGYELSLLSQAESALQFADSTFYIQGTLRRAVGSSGIYSFPIGNAAGKRNLDLVSIGLAGNGFQSIAVEFKPIINHQDTDMFLTEGSYSYTHIAPEGVWYVEPNAKPITGSFTATASLQGFNNLSDNKFALLARQANSTSGKDWSTGGGTLDAPNKEGRTVAGGYAKRNFMTQFGQLAIATMESVLPVSWLYVKAERKNQEVQLQWATATEINNDHFEVEFSQDGKTFTQAGIVKGAGNSSVQKDYSFDHQSSAKGTAYYRVKQVDLDGKFEYSKVVAVQGGGAALAQITLYPNPSHDFLHLGNVTLDPTALVEILDAQGRQVNKIKPVMEGATPKIPVQQLPSGNYILRVKNASQLIQQRFVKF</sequence>